<keyword evidence="3" id="KW-0731">Sigma factor</keyword>
<dbReference type="CDD" id="cd06171">
    <property type="entry name" value="Sigma70_r4"/>
    <property type="match status" value="1"/>
</dbReference>
<dbReference type="InterPro" id="IPR013324">
    <property type="entry name" value="RNA_pol_sigma_r3/r4-like"/>
</dbReference>
<dbReference type="InterPro" id="IPR039425">
    <property type="entry name" value="RNA_pol_sigma-70-like"/>
</dbReference>
<dbReference type="NCBIfam" id="TIGR02937">
    <property type="entry name" value="sigma70-ECF"/>
    <property type="match status" value="1"/>
</dbReference>
<dbReference type="EMBL" id="FUUY01000011">
    <property type="protein sequence ID" value="SJX23244.1"/>
    <property type="molecule type" value="Genomic_DNA"/>
</dbReference>
<dbReference type="InterPro" id="IPR013249">
    <property type="entry name" value="RNA_pol_sigma70_r4_t2"/>
</dbReference>
<keyword evidence="2" id="KW-0805">Transcription regulation</keyword>
<feature type="domain" description="RNA polymerase sigma factor 70 region 4 type 2" evidence="6">
    <location>
        <begin position="112"/>
        <end position="163"/>
    </location>
</feature>
<dbReference type="AlphaFoldDB" id="A0A1R7QG34"/>
<dbReference type="Gene3D" id="1.10.10.10">
    <property type="entry name" value="Winged helix-like DNA-binding domain superfamily/Winged helix DNA-binding domain"/>
    <property type="match status" value="1"/>
</dbReference>
<dbReference type="SUPFAM" id="SSF88659">
    <property type="entry name" value="Sigma3 and sigma4 domains of RNA polymerase sigma factors"/>
    <property type="match status" value="1"/>
</dbReference>
<evidence type="ECO:0000256" key="4">
    <source>
        <dbReference type="ARBA" id="ARBA00023163"/>
    </source>
</evidence>
<dbReference type="GO" id="GO:0003677">
    <property type="term" value="F:DNA binding"/>
    <property type="evidence" value="ECO:0007669"/>
    <property type="project" value="InterPro"/>
</dbReference>
<dbReference type="RefSeq" id="WP_087014265.1">
    <property type="nucleotide sequence ID" value="NZ_FUUY01000011.1"/>
</dbReference>
<gene>
    <name evidence="7" type="primary">fecI_2</name>
    <name evidence="7" type="ORF">ACNJC6_02900</name>
</gene>
<evidence type="ECO:0000259" key="6">
    <source>
        <dbReference type="Pfam" id="PF08281"/>
    </source>
</evidence>
<reference evidence="7 8" key="1">
    <citation type="submission" date="2017-02" db="EMBL/GenBank/DDBJ databases">
        <authorList>
            <person name="Peterson S.W."/>
        </authorList>
    </citation>
    <scope>NUCLEOTIDE SEQUENCE [LARGE SCALE GENOMIC DNA]</scope>
    <source>
        <strain evidence="7">C6</strain>
    </source>
</reference>
<dbReference type="InterPro" id="IPR036388">
    <property type="entry name" value="WH-like_DNA-bd_sf"/>
</dbReference>
<keyword evidence="4" id="KW-0804">Transcription</keyword>
<evidence type="ECO:0000256" key="1">
    <source>
        <dbReference type="ARBA" id="ARBA00010641"/>
    </source>
</evidence>
<dbReference type="PANTHER" id="PTHR43133:SF63">
    <property type="entry name" value="RNA POLYMERASE SIGMA FACTOR FECI-RELATED"/>
    <property type="match status" value="1"/>
</dbReference>
<dbReference type="Gene3D" id="1.10.1740.10">
    <property type="match status" value="1"/>
</dbReference>
<dbReference type="GO" id="GO:0016987">
    <property type="term" value="F:sigma factor activity"/>
    <property type="evidence" value="ECO:0007669"/>
    <property type="project" value="UniProtKB-KW"/>
</dbReference>
<dbReference type="Proteomes" id="UP000196240">
    <property type="component" value="Unassembled WGS sequence"/>
</dbReference>
<protein>
    <submittedName>
        <fullName evidence="7">Putative RNA polymerase sigma factor FecI</fullName>
    </submittedName>
</protein>
<evidence type="ECO:0000259" key="5">
    <source>
        <dbReference type="Pfam" id="PF04542"/>
    </source>
</evidence>
<evidence type="ECO:0000256" key="3">
    <source>
        <dbReference type="ARBA" id="ARBA00023082"/>
    </source>
</evidence>
<dbReference type="PANTHER" id="PTHR43133">
    <property type="entry name" value="RNA POLYMERASE ECF-TYPE SIGMA FACTO"/>
    <property type="match status" value="1"/>
</dbReference>
<name>A0A1R7QG34_ACIJO</name>
<dbReference type="Pfam" id="PF08281">
    <property type="entry name" value="Sigma70_r4_2"/>
    <property type="match status" value="1"/>
</dbReference>
<dbReference type="InterPro" id="IPR014284">
    <property type="entry name" value="RNA_pol_sigma-70_dom"/>
</dbReference>
<feature type="domain" description="RNA polymerase sigma-70 region 2" evidence="5">
    <location>
        <begin position="14"/>
        <end position="79"/>
    </location>
</feature>
<accession>A0A1R7QG34</accession>
<dbReference type="InterPro" id="IPR007627">
    <property type="entry name" value="RNA_pol_sigma70_r2"/>
</dbReference>
<organism evidence="7 8">
    <name type="scientific">Acinetobacter johnsonii</name>
    <dbReference type="NCBI Taxonomy" id="40214"/>
    <lineage>
        <taxon>Bacteria</taxon>
        <taxon>Pseudomonadati</taxon>
        <taxon>Pseudomonadota</taxon>
        <taxon>Gammaproteobacteria</taxon>
        <taxon>Moraxellales</taxon>
        <taxon>Moraxellaceae</taxon>
        <taxon>Acinetobacter</taxon>
    </lineage>
</organism>
<evidence type="ECO:0000313" key="7">
    <source>
        <dbReference type="EMBL" id="SJX23244.1"/>
    </source>
</evidence>
<sequence>MNLNVQKKLWFSHLYNTHQTTLLSWFKHKLQHHHQSEDLSQEVFYRALKSEYCFEKIKEPQAWLMGIAKHVIIDHWRHQHVERLYLDALAQLPENYYPSAEHEVCIRETLYQVHRMLEKLPTRTSQVFLLSQLDGLTYRAISEKLNISEATVKRDMKQAFLACISLYNPTD</sequence>
<dbReference type="SUPFAM" id="SSF88946">
    <property type="entry name" value="Sigma2 domain of RNA polymerase sigma factors"/>
    <property type="match status" value="1"/>
</dbReference>
<proteinExistence type="inferred from homology"/>
<comment type="similarity">
    <text evidence="1">Belongs to the sigma-70 factor family. ECF subfamily.</text>
</comment>
<dbReference type="GO" id="GO:0006352">
    <property type="term" value="P:DNA-templated transcription initiation"/>
    <property type="evidence" value="ECO:0007669"/>
    <property type="project" value="InterPro"/>
</dbReference>
<evidence type="ECO:0000313" key="8">
    <source>
        <dbReference type="Proteomes" id="UP000196240"/>
    </source>
</evidence>
<dbReference type="Pfam" id="PF04542">
    <property type="entry name" value="Sigma70_r2"/>
    <property type="match status" value="1"/>
</dbReference>
<evidence type="ECO:0000256" key="2">
    <source>
        <dbReference type="ARBA" id="ARBA00023015"/>
    </source>
</evidence>
<dbReference type="InterPro" id="IPR013325">
    <property type="entry name" value="RNA_pol_sigma_r2"/>
</dbReference>